<dbReference type="InterPro" id="IPR050232">
    <property type="entry name" value="FBL13/AtMIF1-like"/>
</dbReference>
<dbReference type="AlphaFoldDB" id="A0A830CZK4"/>
<dbReference type="OrthoDB" id="612216at2759"/>
<dbReference type="Pfam" id="PF08387">
    <property type="entry name" value="FBD"/>
    <property type="match status" value="1"/>
</dbReference>
<evidence type="ECO:0000259" key="1">
    <source>
        <dbReference type="SMART" id="SM00579"/>
    </source>
</evidence>
<proteinExistence type="predicted"/>
<dbReference type="InterPro" id="IPR006566">
    <property type="entry name" value="FBD"/>
</dbReference>
<gene>
    <name evidence="2" type="ORF">PHJA_002729800</name>
</gene>
<keyword evidence="3" id="KW-1185">Reference proteome</keyword>
<dbReference type="Pfam" id="PF24758">
    <property type="entry name" value="LRR_At5g56370"/>
    <property type="match status" value="1"/>
</dbReference>
<name>A0A830CZK4_9LAMI</name>
<dbReference type="SUPFAM" id="SSF52047">
    <property type="entry name" value="RNI-like"/>
    <property type="match status" value="1"/>
</dbReference>
<dbReference type="Gene3D" id="3.80.10.10">
    <property type="entry name" value="Ribonuclease Inhibitor"/>
    <property type="match status" value="1"/>
</dbReference>
<organism evidence="2 3">
    <name type="scientific">Phtheirospermum japonicum</name>
    <dbReference type="NCBI Taxonomy" id="374723"/>
    <lineage>
        <taxon>Eukaryota</taxon>
        <taxon>Viridiplantae</taxon>
        <taxon>Streptophyta</taxon>
        <taxon>Embryophyta</taxon>
        <taxon>Tracheophyta</taxon>
        <taxon>Spermatophyta</taxon>
        <taxon>Magnoliopsida</taxon>
        <taxon>eudicotyledons</taxon>
        <taxon>Gunneridae</taxon>
        <taxon>Pentapetalae</taxon>
        <taxon>asterids</taxon>
        <taxon>lamiids</taxon>
        <taxon>Lamiales</taxon>
        <taxon>Orobanchaceae</taxon>
        <taxon>Orobanchaceae incertae sedis</taxon>
        <taxon>Phtheirospermum</taxon>
    </lineage>
</organism>
<comment type="caution">
    <text evidence="2">The sequence shown here is derived from an EMBL/GenBank/DDBJ whole genome shotgun (WGS) entry which is preliminary data.</text>
</comment>
<dbReference type="InterPro" id="IPR032675">
    <property type="entry name" value="LRR_dom_sf"/>
</dbReference>
<dbReference type="PANTHER" id="PTHR31900">
    <property type="entry name" value="F-BOX/RNI SUPERFAMILY PROTEIN-RELATED"/>
    <property type="match status" value="1"/>
</dbReference>
<dbReference type="InterPro" id="IPR055411">
    <property type="entry name" value="LRR_FXL15/At3g58940/PEG3-like"/>
</dbReference>
<dbReference type="EMBL" id="BMAC01001129">
    <property type="protein sequence ID" value="GFQ05858.1"/>
    <property type="molecule type" value="Genomic_DNA"/>
</dbReference>
<sequence length="387" mass="44313">MFLWTHVPNLDFNTEDYDTSGTTFSDIVNKVILLHKGQNINTFRLDHELEFSDFEFEAWIDSLVARNVRTLEITLQERLLLPPCLFTSFKALVDLTLRYCGGLLSEGTVFLPALKKLRLDRITYEDDASLPHLLSGCPVLEELLIERGSLERTVACCYIPSPTLNKFVLISEYKNDIDDEVFRVKLDTPALRYLKLYDSVSEDISAAALTSLIEADVSFKCKEPNLEDYVLYYQNVIEFVAGFYNVKCLKLSTLPMAQVPDSAFSALTIKFDNLTELELAGDYRFIQSFLENADNLEILTIHIDCDDLNWMEPTQVPSCMVSHLQTVRIHQLDCVEQELSMANYILRNAKVLKRMDIYSLDCVDKLETLKRISLLERGSEACQLVLH</sequence>
<evidence type="ECO:0000313" key="3">
    <source>
        <dbReference type="Proteomes" id="UP000653305"/>
    </source>
</evidence>
<protein>
    <submittedName>
        <fullName evidence="2">Putative F-box/FBD/LRR-repeat protein at5g44950</fullName>
    </submittedName>
</protein>
<dbReference type="PANTHER" id="PTHR31900:SF34">
    <property type="entry name" value="EMB|CAB62440.1-RELATED"/>
    <property type="match status" value="1"/>
</dbReference>
<dbReference type="SMART" id="SM00579">
    <property type="entry name" value="FBD"/>
    <property type="match status" value="1"/>
</dbReference>
<feature type="domain" description="FBD" evidence="1">
    <location>
        <begin position="318"/>
        <end position="387"/>
    </location>
</feature>
<evidence type="ECO:0000313" key="2">
    <source>
        <dbReference type="EMBL" id="GFQ05858.1"/>
    </source>
</evidence>
<dbReference type="Proteomes" id="UP000653305">
    <property type="component" value="Unassembled WGS sequence"/>
</dbReference>
<reference evidence="2" key="1">
    <citation type="submission" date="2020-07" db="EMBL/GenBank/DDBJ databases">
        <title>Ethylene signaling mediates host invasion by parasitic plants.</title>
        <authorList>
            <person name="Yoshida S."/>
        </authorList>
    </citation>
    <scope>NUCLEOTIDE SEQUENCE</scope>
    <source>
        <strain evidence="2">Okayama</strain>
    </source>
</reference>
<accession>A0A830CZK4</accession>